<dbReference type="EMBL" id="LORN02000007">
    <property type="protein sequence ID" value="PNN29644.1"/>
    <property type="molecule type" value="Genomic_DNA"/>
</dbReference>
<comment type="caution">
    <text evidence="1">The sequence shown here is derived from an EMBL/GenBank/DDBJ whole genome shotgun (WGS) entry which is preliminary data.</text>
</comment>
<gene>
    <name evidence="1" type="ORF">AL503_002355</name>
</gene>
<accession>A0A2K0AX85</accession>
<reference evidence="1 2" key="1">
    <citation type="submission" date="2017-12" db="EMBL/GenBank/DDBJ databases">
        <title>FDA dAtabase for Regulatory Grade micrObial Sequences (FDA-ARGOS): Supporting development and validation of Infectious Disease Dx tests.</title>
        <authorList>
            <person name="Hoffmann M."/>
            <person name="Allard M."/>
            <person name="Evans P."/>
            <person name="Brown E."/>
            <person name="Tallon L."/>
            <person name="Sadzewicz L."/>
            <person name="Sengamalay N."/>
            <person name="Ott S."/>
            <person name="Godinez A."/>
            <person name="Nagaraj S."/>
            <person name="Vavikolanu K."/>
            <person name="Aluvathingal J."/>
            <person name="Nadendla S."/>
            <person name="Sichtig H."/>
        </authorList>
    </citation>
    <scope>NUCLEOTIDE SEQUENCE [LARGE SCALE GENOMIC DNA]</scope>
    <source>
        <strain evidence="1 2">FDAARGOS_148</strain>
    </source>
</reference>
<evidence type="ECO:0000313" key="2">
    <source>
        <dbReference type="Proteomes" id="UP000053523"/>
    </source>
</evidence>
<dbReference type="Proteomes" id="UP000053523">
    <property type="component" value="Unassembled WGS sequence"/>
</dbReference>
<sequence length="146" mass="17105">MSEFTKKVSENIKKLDELKEVIPNIDFEIQNEVIQIDLIKKKITNYKNEVKQIISVDHEEFPENENVIRLYLPIMGEAGYVPTEEEIIKLFKGEKIYPPKNAFLSKNSKPYSLDSFEFKPLSENVYKNKVKYYGELVAHFPTEKKG</sequence>
<proteinExistence type="predicted"/>
<protein>
    <submittedName>
        <fullName evidence="1">Uncharacterized protein</fullName>
    </submittedName>
</protein>
<name>A0A2K0AX85_STAHA</name>
<evidence type="ECO:0000313" key="1">
    <source>
        <dbReference type="EMBL" id="PNN29644.1"/>
    </source>
</evidence>
<dbReference type="AlphaFoldDB" id="A0A2K0AX85"/>
<organism evidence="1 2">
    <name type="scientific">Staphylococcus haemolyticus</name>
    <dbReference type="NCBI Taxonomy" id="1283"/>
    <lineage>
        <taxon>Bacteria</taxon>
        <taxon>Bacillati</taxon>
        <taxon>Bacillota</taxon>
        <taxon>Bacilli</taxon>
        <taxon>Bacillales</taxon>
        <taxon>Staphylococcaceae</taxon>
        <taxon>Staphylococcus</taxon>
    </lineage>
</organism>
<dbReference type="RefSeq" id="WP_151370768.1">
    <property type="nucleotide sequence ID" value="NZ_JAKVGY010000010.1"/>
</dbReference>